<dbReference type="HOGENOM" id="CLU_043374_3_1_9"/>
<feature type="domain" description="4Fe-4S ferredoxin-type" evidence="8">
    <location>
        <begin position="84"/>
        <end position="113"/>
    </location>
</feature>
<dbReference type="CDD" id="cd10563">
    <property type="entry name" value="CooF_like"/>
    <property type="match status" value="1"/>
</dbReference>
<keyword evidence="6" id="KW-0408">Iron</keyword>
<accession>A4XGK5</accession>
<dbReference type="PROSITE" id="PS00198">
    <property type="entry name" value="4FE4S_FER_1"/>
    <property type="match status" value="1"/>
</dbReference>
<dbReference type="AlphaFoldDB" id="A4XGK5"/>
<keyword evidence="4" id="KW-0677">Repeat</keyword>
<organism evidence="9 10">
    <name type="scientific">Caldicellulosiruptor saccharolyticus (strain ATCC 43494 / DSM 8903 / Tp8T 6331)</name>
    <dbReference type="NCBI Taxonomy" id="351627"/>
    <lineage>
        <taxon>Bacteria</taxon>
        <taxon>Bacillati</taxon>
        <taxon>Bacillota</taxon>
        <taxon>Bacillota incertae sedis</taxon>
        <taxon>Caldicellulosiruptorales</taxon>
        <taxon>Caldicellulosiruptoraceae</taxon>
        <taxon>Caldicellulosiruptor</taxon>
    </lineage>
</organism>
<evidence type="ECO:0000256" key="5">
    <source>
        <dbReference type="ARBA" id="ARBA00022982"/>
    </source>
</evidence>
<dbReference type="SUPFAM" id="SSF54862">
    <property type="entry name" value="4Fe-4S ferredoxins"/>
    <property type="match status" value="1"/>
</dbReference>
<dbReference type="STRING" id="351627.Csac_0401"/>
<feature type="domain" description="4Fe-4S ferredoxin-type" evidence="8">
    <location>
        <begin position="2"/>
        <end position="21"/>
    </location>
</feature>
<dbReference type="Proteomes" id="UP000000256">
    <property type="component" value="Chromosome"/>
</dbReference>
<dbReference type="EMBL" id="CP000679">
    <property type="protein sequence ID" value="ABP66040.1"/>
    <property type="molecule type" value="Genomic_DNA"/>
</dbReference>
<dbReference type="InterPro" id="IPR017896">
    <property type="entry name" value="4Fe4S_Fe-S-bd"/>
</dbReference>
<evidence type="ECO:0000256" key="3">
    <source>
        <dbReference type="ARBA" id="ARBA00022723"/>
    </source>
</evidence>
<keyword evidence="1" id="KW-0813">Transport</keyword>
<evidence type="ECO:0000256" key="2">
    <source>
        <dbReference type="ARBA" id="ARBA00022485"/>
    </source>
</evidence>
<protein>
    <submittedName>
        <fullName evidence="9">4Fe-4S ferredoxin, iron-sulfur binding domain protein</fullName>
    </submittedName>
</protein>
<reference evidence="9 10" key="1">
    <citation type="journal article" date="2008" name="Appl. Environ. Microbiol.">
        <title>Hydrogenomics of the extremely thermophilic bacterium Caldicellulosiruptor saccharolyticus.</title>
        <authorList>
            <person name="van de Werken H.J."/>
            <person name="Verhaart M.R."/>
            <person name="VanFossen A.L."/>
            <person name="Willquist K."/>
            <person name="Lewis D.L."/>
            <person name="Nichols J.D."/>
            <person name="Goorissen H.P."/>
            <person name="Mongodin E.F."/>
            <person name="Nelson K.E."/>
            <person name="van Niel E.W."/>
            <person name="Stams A.J."/>
            <person name="Ward D.E."/>
            <person name="de Vos W.M."/>
            <person name="van der Oost J."/>
            <person name="Kelly R.M."/>
            <person name="Kengen S.W."/>
        </authorList>
    </citation>
    <scope>NUCLEOTIDE SEQUENCE [LARGE SCALE GENOMIC DNA]</scope>
    <source>
        <strain evidence="10">ATCC 43494 / DSM 8903 / Tp8T 6331</strain>
    </source>
</reference>
<evidence type="ECO:0000259" key="8">
    <source>
        <dbReference type="PROSITE" id="PS51379"/>
    </source>
</evidence>
<keyword evidence="10" id="KW-1185">Reference proteome</keyword>
<dbReference type="PANTHER" id="PTHR43177:SF5">
    <property type="entry name" value="ANAEROBIC DIMETHYL SULFOXIDE REDUCTASE CHAIN B-RELATED"/>
    <property type="match status" value="1"/>
</dbReference>
<dbReference type="InterPro" id="IPR017900">
    <property type="entry name" value="4Fe4S_Fe_S_CS"/>
</dbReference>
<dbReference type="GO" id="GO:0051539">
    <property type="term" value="F:4 iron, 4 sulfur cluster binding"/>
    <property type="evidence" value="ECO:0007669"/>
    <property type="project" value="UniProtKB-KW"/>
</dbReference>
<keyword evidence="3" id="KW-0479">Metal-binding</keyword>
<evidence type="ECO:0000256" key="1">
    <source>
        <dbReference type="ARBA" id="ARBA00022448"/>
    </source>
</evidence>
<dbReference type="Gene3D" id="3.30.70.20">
    <property type="match status" value="2"/>
</dbReference>
<keyword evidence="7" id="KW-0411">Iron-sulfur</keyword>
<dbReference type="OrthoDB" id="9810688at2"/>
<evidence type="ECO:0000256" key="7">
    <source>
        <dbReference type="ARBA" id="ARBA00023014"/>
    </source>
</evidence>
<dbReference type="KEGG" id="csc:Csac_0401"/>
<evidence type="ECO:0000256" key="6">
    <source>
        <dbReference type="ARBA" id="ARBA00023004"/>
    </source>
</evidence>
<proteinExistence type="predicted"/>
<dbReference type="Pfam" id="PF13247">
    <property type="entry name" value="Fer4_11"/>
    <property type="match status" value="1"/>
</dbReference>
<keyword evidence="2" id="KW-0004">4Fe-4S</keyword>
<dbReference type="PROSITE" id="PS51379">
    <property type="entry name" value="4FE4S_FER_2"/>
    <property type="match status" value="2"/>
</dbReference>
<dbReference type="eggNOG" id="COG1142">
    <property type="taxonomic scope" value="Bacteria"/>
</dbReference>
<dbReference type="InterPro" id="IPR050954">
    <property type="entry name" value="ET_IronSulfur_Cluster-Binding"/>
</dbReference>
<evidence type="ECO:0000313" key="9">
    <source>
        <dbReference type="EMBL" id="ABP66040.1"/>
    </source>
</evidence>
<dbReference type="RefSeq" id="WP_011915994.1">
    <property type="nucleotide sequence ID" value="NC_009437.1"/>
</dbReference>
<name>A4XGK5_CALS8</name>
<evidence type="ECO:0000313" key="10">
    <source>
        <dbReference type="Proteomes" id="UP000000256"/>
    </source>
</evidence>
<keyword evidence="5" id="KW-0249">Electron transport</keyword>
<dbReference type="GO" id="GO:0046872">
    <property type="term" value="F:metal ion binding"/>
    <property type="evidence" value="ECO:0007669"/>
    <property type="project" value="UniProtKB-KW"/>
</dbReference>
<evidence type="ECO:0000256" key="4">
    <source>
        <dbReference type="ARBA" id="ARBA00022737"/>
    </source>
</evidence>
<sequence>MKRIYIEPTACTGCMNCILACIAHHKGVQSVLEIDFSDNDLEFANNVVLNNEGKIVPIFCRHCDQPECVAACMSGALTKDETTGYVICNQSWCAGCFMCVMSCPYGMIKPNKSGDVAIKCDMCLDREIPACVQSCPVQAISLIDVD</sequence>
<dbReference type="PANTHER" id="PTHR43177">
    <property type="entry name" value="PROTEIN NRFC"/>
    <property type="match status" value="1"/>
</dbReference>
<gene>
    <name evidence="9" type="ordered locus">Csac_0401</name>
</gene>